<dbReference type="Proteomes" id="UP000259570">
    <property type="component" value="Unassembled WGS sequence"/>
</dbReference>
<evidence type="ECO:0000313" key="3">
    <source>
        <dbReference type="Proteomes" id="UP000259570"/>
    </source>
</evidence>
<reference evidence="2 3" key="1">
    <citation type="submission" date="2018-08" db="EMBL/GenBank/DDBJ databases">
        <title>Genome sequencing of X. nasturtii WHRI 8984.</title>
        <authorList>
            <person name="Studholme D.J."/>
            <person name="Mchugh J."/>
            <person name="Vicente J."/>
        </authorList>
    </citation>
    <scope>NUCLEOTIDE SEQUENCE [LARGE SCALE GENOMIC DNA]</scope>
    <source>
        <strain evidence="2 3">WHRI 8984</strain>
    </source>
</reference>
<feature type="region of interest" description="Disordered" evidence="1">
    <location>
        <begin position="25"/>
        <end position="68"/>
    </location>
</feature>
<evidence type="ECO:0000313" key="2">
    <source>
        <dbReference type="EMBL" id="RFF39266.1"/>
    </source>
</evidence>
<dbReference type="OrthoDB" id="6010520at2"/>
<name>A0A3E1KKH1_9XANT</name>
<gene>
    <name evidence="2" type="ORF">DZD52_10565</name>
</gene>
<organism evidence="2 3">
    <name type="scientific">Xanthomonas nasturtii</name>
    <dbReference type="NCBI Taxonomy" id="1843581"/>
    <lineage>
        <taxon>Bacteria</taxon>
        <taxon>Pseudomonadati</taxon>
        <taxon>Pseudomonadota</taxon>
        <taxon>Gammaproteobacteria</taxon>
        <taxon>Lysobacterales</taxon>
        <taxon>Lysobacteraceae</taxon>
        <taxon>Xanthomonas</taxon>
    </lineage>
</organism>
<accession>A0A3E1KKH1</accession>
<comment type="caution">
    <text evidence="2">The sequence shown here is derived from an EMBL/GenBank/DDBJ whole genome shotgun (WGS) entry which is preliminary data.</text>
</comment>
<evidence type="ECO:0000256" key="1">
    <source>
        <dbReference type="SAM" id="MobiDB-lite"/>
    </source>
</evidence>
<dbReference type="EMBL" id="QUZM01000016">
    <property type="protein sequence ID" value="RFF39266.1"/>
    <property type="molecule type" value="Genomic_DNA"/>
</dbReference>
<dbReference type="AlphaFoldDB" id="A0A3E1KKH1"/>
<protein>
    <submittedName>
        <fullName evidence="2">Uncharacterized protein</fullName>
    </submittedName>
</protein>
<proteinExistence type="predicted"/>
<sequence>MTCSSVKRFFTSNLLRVGNWTPNCGATQNRGDVAPTPAESHLTQHSSPGKNRGYRAQSHARVTTPPARRAGLLGSCPCSDVISWP</sequence>